<feature type="chain" id="PRO_5008532475" description="Late embryogenesis abundant protein LEA-2 subgroup domain-containing protein" evidence="1">
    <location>
        <begin position="17"/>
        <end position="155"/>
    </location>
</feature>
<sequence length="155" mass="17246">MKFVKLLFVFISVAFAVSCSNLKAPEYIGVGKVNVSKIINDSITIKAGLRFNNPNRVGGKIALSDLHAVVNDIDLGDLKNQEVKVPSRKDFEVPLEIKLSYGQIFDSKKGLLNSILSSILTNEVAVKFDGKATFKKFLVKKEYPIQFNDKIKILK</sequence>
<feature type="signal peptide" evidence="1">
    <location>
        <begin position="1"/>
        <end position="16"/>
    </location>
</feature>
<dbReference type="Proteomes" id="UP000092967">
    <property type="component" value="Chromosome"/>
</dbReference>
<name>A0A1B1Y5U0_9FLAO</name>
<dbReference type="AlphaFoldDB" id="A0A1B1Y5U0"/>
<evidence type="ECO:0008006" key="4">
    <source>
        <dbReference type="Google" id="ProtNLM"/>
    </source>
</evidence>
<dbReference type="EMBL" id="CP014224">
    <property type="protein sequence ID" value="ANW96146.1"/>
    <property type="molecule type" value="Genomic_DNA"/>
</dbReference>
<dbReference type="OrthoDB" id="1144002at2"/>
<dbReference type="Gene3D" id="2.60.40.1820">
    <property type="match status" value="1"/>
</dbReference>
<dbReference type="SUPFAM" id="SSF117070">
    <property type="entry name" value="LEA14-like"/>
    <property type="match status" value="1"/>
</dbReference>
<accession>A0A1B1Y5U0</accession>
<keyword evidence="1" id="KW-0732">Signal</keyword>
<reference evidence="2 3" key="1">
    <citation type="submission" date="2016-02" db="EMBL/GenBank/DDBJ databases">
        <authorList>
            <person name="Wen L."/>
            <person name="He K."/>
            <person name="Yang H."/>
        </authorList>
    </citation>
    <scope>NUCLEOTIDE SEQUENCE [LARGE SCALE GENOMIC DNA]</scope>
    <source>
        <strain evidence="2 3">CZ1127</strain>
    </source>
</reference>
<protein>
    <recommendedName>
        <fullName evidence="4">Late embryogenesis abundant protein LEA-2 subgroup domain-containing protein</fullName>
    </recommendedName>
</protein>
<proteinExistence type="predicted"/>
<gene>
    <name evidence="2" type="ORF">AXE80_07580</name>
</gene>
<evidence type="ECO:0000313" key="3">
    <source>
        <dbReference type="Proteomes" id="UP000092967"/>
    </source>
</evidence>
<evidence type="ECO:0000313" key="2">
    <source>
        <dbReference type="EMBL" id="ANW96146.1"/>
    </source>
</evidence>
<keyword evidence="3" id="KW-1185">Reference proteome</keyword>
<dbReference type="STRING" id="1790137.AXE80_07580"/>
<dbReference type="KEGG" id="wfu:AXE80_07580"/>
<organism evidence="2 3">
    <name type="scientific">Wenyingzhuangia fucanilytica</name>
    <dbReference type="NCBI Taxonomy" id="1790137"/>
    <lineage>
        <taxon>Bacteria</taxon>
        <taxon>Pseudomonadati</taxon>
        <taxon>Bacteroidota</taxon>
        <taxon>Flavobacteriia</taxon>
        <taxon>Flavobacteriales</taxon>
        <taxon>Flavobacteriaceae</taxon>
        <taxon>Wenyingzhuangia</taxon>
    </lineage>
</organism>
<dbReference type="PROSITE" id="PS51257">
    <property type="entry name" value="PROKAR_LIPOPROTEIN"/>
    <property type="match status" value="1"/>
</dbReference>
<evidence type="ECO:0000256" key="1">
    <source>
        <dbReference type="SAM" id="SignalP"/>
    </source>
</evidence>
<dbReference type="RefSeq" id="WP_068825969.1">
    <property type="nucleotide sequence ID" value="NZ_CP014224.1"/>
</dbReference>